<dbReference type="PANTHER" id="PTHR37172:SF3">
    <property type="entry name" value="TRANSMEMBRANE PROTEIN"/>
    <property type="match status" value="1"/>
</dbReference>
<evidence type="ECO:0000256" key="1">
    <source>
        <dbReference type="SAM" id="Phobius"/>
    </source>
</evidence>
<accession>A0AAV1DCG7</accession>
<dbReference type="Proteomes" id="UP001161247">
    <property type="component" value="Chromosome 5"/>
</dbReference>
<feature type="transmembrane region" description="Helical" evidence="1">
    <location>
        <begin position="41"/>
        <end position="63"/>
    </location>
</feature>
<dbReference type="PANTHER" id="PTHR37172">
    <property type="entry name" value="TRANSMEMBRANE PROTEIN"/>
    <property type="match status" value="1"/>
</dbReference>
<name>A0AAV1DCG7_OLDCO</name>
<keyword evidence="3" id="KW-1185">Reference proteome</keyword>
<evidence type="ECO:0000313" key="3">
    <source>
        <dbReference type="Proteomes" id="UP001161247"/>
    </source>
</evidence>
<keyword evidence="1" id="KW-0472">Membrane</keyword>
<dbReference type="EMBL" id="OX459122">
    <property type="protein sequence ID" value="CAI9105470.1"/>
    <property type="molecule type" value="Genomic_DNA"/>
</dbReference>
<keyword evidence="1" id="KW-1133">Transmembrane helix</keyword>
<proteinExistence type="predicted"/>
<feature type="transmembrane region" description="Helical" evidence="1">
    <location>
        <begin position="99"/>
        <end position="124"/>
    </location>
</feature>
<evidence type="ECO:0000313" key="2">
    <source>
        <dbReference type="EMBL" id="CAI9105470.1"/>
    </source>
</evidence>
<protein>
    <submittedName>
        <fullName evidence="2">OLC1v1004398C1</fullName>
    </submittedName>
</protein>
<keyword evidence="1" id="KW-0812">Transmembrane</keyword>
<dbReference type="AlphaFoldDB" id="A0AAV1DCG7"/>
<gene>
    <name evidence="2" type="ORF">OLC1_LOCUS14160</name>
</gene>
<reference evidence="2" key="1">
    <citation type="submission" date="2023-03" db="EMBL/GenBank/DDBJ databases">
        <authorList>
            <person name="Julca I."/>
        </authorList>
    </citation>
    <scope>NUCLEOTIDE SEQUENCE</scope>
</reference>
<feature type="transmembrane region" description="Helical" evidence="1">
    <location>
        <begin position="144"/>
        <end position="161"/>
    </location>
</feature>
<organism evidence="2 3">
    <name type="scientific">Oldenlandia corymbosa var. corymbosa</name>
    <dbReference type="NCBI Taxonomy" id="529605"/>
    <lineage>
        <taxon>Eukaryota</taxon>
        <taxon>Viridiplantae</taxon>
        <taxon>Streptophyta</taxon>
        <taxon>Embryophyta</taxon>
        <taxon>Tracheophyta</taxon>
        <taxon>Spermatophyta</taxon>
        <taxon>Magnoliopsida</taxon>
        <taxon>eudicotyledons</taxon>
        <taxon>Gunneridae</taxon>
        <taxon>Pentapetalae</taxon>
        <taxon>asterids</taxon>
        <taxon>lamiids</taxon>
        <taxon>Gentianales</taxon>
        <taxon>Rubiaceae</taxon>
        <taxon>Rubioideae</taxon>
        <taxon>Spermacoceae</taxon>
        <taxon>Hedyotis-Oldenlandia complex</taxon>
        <taxon>Oldenlandia</taxon>
    </lineage>
</organism>
<sequence length="333" mass="36503">MAFLKSTIQDDELEDISVIKRLNAASFGGGDNRGRSWSWKIPFQVSATVILGLLLPLSFLLLARLSAAHYLSSVDNSGRYYQFPPVFATLLLIYNGKSIILYSLVAVVTVAAFIHGLNSIRFLLNTGSPEEPVPGVRHVTSKLYVAWFLIFIFQVYVGVGTEWSISAGINASFIAEASSNDIYFMIARALLFVGLHETMSFWSKYVVKPVVVDTVGGGGGGDRVVNVAERVGVALSLGAVWCFKLRDEVDALILVPELILSLQRRRDVVVAVAEEFDGWWLYALTVSIGTMRVLKGIIWVVSAVLTSSCRKVDVIETSSDSVSDQYPPLEDVV</sequence>